<proteinExistence type="predicted"/>
<keyword evidence="1" id="KW-0812">Transmembrane</keyword>
<evidence type="ECO:0000313" key="3">
    <source>
        <dbReference type="Proteomes" id="UP000198418"/>
    </source>
</evidence>
<feature type="transmembrane region" description="Helical" evidence="1">
    <location>
        <begin position="153"/>
        <end position="174"/>
    </location>
</feature>
<protein>
    <submittedName>
        <fullName evidence="2">Uncharacterized protein</fullName>
    </submittedName>
</protein>
<dbReference type="EMBL" id="FYDG01000047">
    <property type="protein sequence ID" value="SNB85197.1"/>
    <property type="molecule type" value="Genomic_DNA"/>
</dbReference>
<reference evidence="3" key="1">
    <citation type="submission" date="2017-06" db="EMBL/GenBank/DDBJ databases">
        <authorList>
            <person name="Varghese N."/>
            <person name="Submissions S."/>
        </authorList>
    </citation>
    <scope>NUCLEOTIDE SEQUENCE [LARGE SCALE GENOMIC DNA]</scope>
    <source>
        <strain evidence="3">DSM 137</strain>
    </source>
</reference>
<keyword evidence="3" id="KW-1185">Reference proteome</keyword>
<accession>A0A212SHL0</accession>
<evidence type="ECO:0000256" key="1">
    <source>
        <dbReference type="SAM" id="Phobius"/>
    </source>
</evidence>
<dbReference type="Proteomes" id="UP000198418">
    <property type="component" value="Unassembled WGS sequence"/>
</dbReference>
<keyword evidence="1" id="KW-1133">Transmembrane helix</keyword>
<gene>
    <name evidence="2" type="ORF">SAMN06265338_1473</name>
</gene>
<sequence length="225" mass="25355">MSELKPRAERLASLRERAREMEEVLKEEGFEQDGSHAVFVRWQRQSIEELGELLFEAEQTFGKLMEVMCRRLEETKALGDKEVGRLKIMFAGGEKAIALGKQAAETAIAASERAEKEFQRSVAQIAKELSSRLIESSQDWLVLKQTSRNRRDAWMLALAVSVTAVGIFIGGYVARVFQDDRVLSGFAEIEAKLGQCRQNAVQVRDGRGVIRTACWLDELAPKPRL</sequence>
<dbReference type="RefSeq" id="WP_088522747.1">
    <property type="nucleotide sequence ID" value="NZ_FYDG01000047.1"/>
</dbReference>
<organism evidence="2 3">
    <name type="scientific">Rhodoblastus acidophilus</name>
    <name type="common">Rhodopseudomonas acidophila</name>
    <dbReference type="NCBI Taxonomy" id="1074"/>
    <lineage>
        <taxon>Bacteria</taxon>
        <taxon>Pseudomonadati</taxon>
        <taxon>Pseudomonadota</taxon>
        <taxon>Alphaproteobacteria</taxon>
        <taxon>Hyphomicrobiales</taxon>
        <taxon>Rhodoblastaceae</taxon>
        <taxon>Rhodoblastus</taxon>
    </lineage>
</organism>
<dbReference type="AlphaFoldDB" id="A0A212SHL0"/>
<name>A0A212SHL0_RHOAC</name>
<evidence type="ECO:0000313" key="2">
    <source>
        <dbReference type="EMBL" id="SNB85197.1"/>
    </source>
</evidence>
<keyword evidence="1" id="KW-0472">Membrane</keyword>
<dbReference type="OrthoDB" id="8440721at2"/>